<sequence length="253" mass="27396">MLPHVYTRYASLQGKTVIVTGGASGIGSDLVEAFCQQGSHVHFLDIDQEAGAALTAQQPARFYPCDLRDIATLRHTIQHIAVQEGGIDVLINNAANDERHDFFSVEPDYWQQRMALNLDHQLFASQAAAAVMREQQSGVILLTSSTSVMKGRPGMVGYTTAKAAILGLNQTLARELGGYGIRVNCLVPGAINTPRQQALWRSPQANEEIARMQAINIDLQGRDVAAMALFVASDDARGCTAAQFIVDAGIRFN</sequence>
<organism evidence="4 5">
    <name type="scientific">Pantoea rodasii</name>
    <dbReference type="NCBI Taxonomy" id="1076549"/>
    <lineage>
        <taxon>Bacteria</taxon>
        <taxon>Pseudomonadati</taxon>
        <taxon>Pseudomonadota</taxon>
        <taxon>Gammaproteobacteria</taxon>
        <taxon>Enterobacterales</taxon>
        <taxon>Erwiniaceae</taxon>
        <taxon>Pantoea</taxon>
    </lineage>
</organism>
<dbReference type="FunFam" id="3.40.50.720:FF:000084">
    <property type="entry name" value="Short-chain dehydrogenase reductase"/>
    <property type="match status" value="1"/>
</dbReference>
<dbReference type="SMART" id="SM00822">
    <property type="entry name" value="PKS_KR"/>
    <property type="match status" value="1"/>
</dbReference>
<dbReference type="InterPro" id="IPR020904">
    <property type="entry name" value="Sc_DH/Rdtase_CS"/>
</dbReference>
<protein>
    <submittedName>
        <fullName evidence="4">3-oxoacyl-ACP reductase</fullName>
    </submittedName>
</protein>
<evidence type="ECO:0000313" key="5">
    <source>
        <dbReference type="Proteomes" id="UP000232062"/>
    </source>
</evidence>
<dbReference type="PRINTS" id="PR00080">
    <property type="entry name" value="SDRFAMILY"/>
</dbReference>
<dbReference type="EMBL" id="PIQI01000026">
    <property type="protein sequence ID" value="PJZ04000.1"/>
    <property type="molecule type" value="Genomic_DNA"/>
</dbReference>
<dbReference type="Pfam" id="PF13561">
    <property type="entry name" value="adh_short_C2"/>
    <property type="match status" value="1"/>
</dbReference>
<name>A0A2M9W8Y6_9GAMM</name>
<reference evidence="4 5" key="1">
    <citation type="submission" date="2017-11" db="EMBL/GenBank/DDBJ databases">
        <title>The genome sequence of Pantoea rodasii DSM 26611.</title>
        <authorList>
            <person name="Gao J."/>
            <person name="Mao X."/>
            <person name="Sun J."/>
        </authorList>
    </citation>
    <scope>NUCLEOTIDE SEQUENCE [LARGE SCALE GENOMIC DNA]</scope>
    <source>
        <strain evidence="4 5">DSM 26611</strain>
    </source>
</reference>
<dbReference type="Gene3D" id="3.40.50.720">
    <property type="entry name" value="NAD(P)-binding Rossmann-like Domain"/>
    <property type="match status" value="1"/>
</dbReference>
<dbReference type="STRING" id="1076549.HA45_13265"/>
<comment type="similarity">
    <text evidence="1">Belongs to the short-chain dehydrogenases/reductases (SDR) family.</text>
</comment>
<feature type="domain" description="Ketoreductase" evidence="3">
    <location>
        <begin position="15"/>
        <end position="194"/>
    </location>
</feature>
<dbReference type="PROSITE" id="PS00061">
    <property type="entry name" value="ADH_SHORT"/>
    <property type="match status" value="1"/>
</dbReference>
<dbReference type="PANTHER" id="PTHR43180">
    <property type="entry name" value="3-OXOACYL-(ACYL-CARRIER-PROTEIN) REDUCTASE (AFU_ORTHOLOGUE AFUA_6G11210)"/>
    <property type="match status" value="1"/>
</dbReference>
<dbReference type="InterPro" id="IPR057326">
    <property type="entry name" value="KR_dom"/>
</dbReference>
<proteinExistence type="inferred from homology"/>
<dbReference type="InterPro" id="IPR002347">
    <property type="entry name" value="SDR_fam"/>
</dbReference>
<dbReference type="InterPro" id="IPR036291">
    <property type="entry name" value="NAD(P)-bd_dom_sf"/>
</dbReference>
<dbReference type="CDD" id="cd05233">
    <property type="entry name" value="SDR_c"/>
    <property type="match status" value="1"/>
</dbReference>
<dbReference type="AlphaFoldDB" id="A0A2M9W8Y6"/>
<dbReference type="PRINTS" id="PR00081">
    <property type="entry name" value="GDHRDH"/>
</dbReference>
<comment type="caution">
    <text evidence="4">The sequence shown here is derived from an EMBL/GenBank/DDBJ whole genome shotgun (WGS) entry which is preliminary data.</text>
</comment>
<evidence type="ECO:0000259" key="3">
    <source>
        <dbReference type="SMART" id="SM00822"/>
    </source>
</evidence>
<evidence type="ECO:0000256" key="2">
    <source>
        <dbReference type="ARBA" id="ARBA00023002"/>
    </source>
</evidence>
<dbReference type="Proteomes" id="UP000232062">
    <property type="component" value="Unassembled WGS sequence"/>
</dbReference>
<keyword evidence="5" id="KW-1185">Reference proteome</keyword>
<gene>
    <name evidence="4" type="ORF">PRCB_19085</name>
</gene>
<dbReference type="GO" id="GO:0016491">
    <property type="term" value="F:oxidoreductase activity"/>
    <property type="evidence" value="ECO:0007669"/>
    <property type="project" value="UniProtKB-KW"/>
</dbReference>
<evidence type="ECO:0000313" key="4">
    <source>
        <dbReference type="EMBL" id="PJZ04000.1"/>
    </source>
</evidence>
<accession>A0A2M9W8Y6</accession>
<dbReference type="OrthoDB" id="9789398at2"/>
<dbReference type="PANTHER" id="PTHR43180:SF66">
    <property type="entry name" value="SHORT-CHAIN DEHYDROGENASE_REDUCTASE FAMILY PROTEIN"/>
    <property type="match status" value="1"/>
</dbReference>
<dbReference type="SUPFAM" id="SSF51735">
    <property type="entry name" value="NAD(P)-binding Rossmann-fold domains"/>
    <property type="match status" value="1"/>
</dbReference>
<keyword evidence="2" id="KW-0560">Oxidoreductase</keyword>
<evidence type="ECO:0000256" key="1">
    <source>
        <dbReference type="ARBA" id="ARBA00006484"/>
    </source>
</evidence>